<evidence type="ECO:0000313" key="1">
    <source>
        <dbReference type="EMBL" id="RVW67444.1"/>
    </source>
</evidence>
<dbReference type="PANTHER" id="PTHR35126:SF1">
    <property type="entry name" value="DUF3067 DOMAIN-CONTAINING PROTEIN"/>
    <property type="match status" value="1"/>
</dbReference>
<reference evidence="1 2" key="1">
    <citation type="journal article" date="2018" name="PLoS Genet.">
        <title>Population sequencing reveals clonal diversity and ancestral inbreeding in the grapevine cultivar Chardonnay.</title>
        <authorList>
            <person name="Roach M.J."/>
            <person name="Johnson D.L."/>
            <person name="Bohlmann J."/>
            <person name="van Vuuren H.J."/>
            <person name="Jones S.J."/>
            <person name="Pretorius I.S."/>
            <person name="Schmidt S.A."/>
            <person name="Borneman A.R."/>
        </authorList>
    </citation>
    <scope>NUCLEOTIDE SEQUENCE [LARGE SCALE GENOMIC DNA]</scope>
    <source>
        <strain evidence="2">cv. Chardonnay</strain>
        <tissue evidence="1">Leaf</tissue>
    </source>
</reference>
<dbReference type="EMBL" id="QGNW01000583">
    <property type="protein sequence ID" value="RVW67444.1"/>
    <property type="molecule type" value="Genomic_DNA"/>
</dbReference>
<gene>
    <name evidence="1" type="ORF">CK203_064168</name>
</gene>
<dbReference type="Pfam" id="PF11267">
    <property type="entry name" value="DUF3067"/>
    <property type="match status" value="1"/>
</dbReference>
<dbReference type="Proteomes" id="UP000288805">
    <property type="component" value="Unassembled WGS sequence"/>
</dbReference>
<dbReference type="InterPro" id="IPR021420">
    <property type="entry name" value="DUF3067"/>
</dbReference>
<comment type="caution">
    <text evidence="1">The sequence shown here is derived from an EMBL/GenBank/DDBJ whole genome shotgun (WGS) entry which is preliminary data.</text>
</comment>
<protein>
    <submittedName>
        <fullName evidence="1">Uncharacterized protein</fullName>
    </submittedName>
</protein>
<dbReference type="AlphaFoldDB" id="A0A438G5G3"/>
<organism evidence="1 2">
    <name type="scientific">Vitis vinifera</name>
    <name type="common">Grape</name>
    <dbReference type="NCBI Taxonomy" id="29760"/>
    <lineage>
        <taxon>Eukaryota</taxon>
        <taxon>Viridiplantae</taxon>
        <taxon>Streptophyta</taxon>
        <taxon>Embryophyta</taxon>
        <taxon>Tracheophyta</taxon>
        <taxon>Spermatophyta</taxon>
        <taxon>Magnoliopsida</taxon>
        <taxon>eudicotyledons</taxon>
        <taxon>Gunneridae</taxon>
        <taxon>Pentapetalae</taxon>
        <taxon>rosids</taxon>
        <taxon>Vitales</taxon>
        <taxon>Vitaceae</taxon>
        <taxon>Viteae</taxon>
        <taxon>Vitis</taxon>
    </lineage>
</organism>
<evidence type="ECO:0000313" key="2">
    <source>
        <dbReference type="Proteomes" id="UP000288805"/>
    </source>
</evidence>
<dbReference type="Gene3D" id="3.30.428.40">
    <property type="entry name" value="Protein of unknown function DUF3067"/>
    <property type="match status" value="1"/>
</dbReference>
<accession>A0A438G5G3</accession>
<sequence length="136" mass="15414">MCLLYCFFVNSEMIRENLERIVGSDDSTFSGLDLATLIRNKYGRSYDVLLIKKEFMGRNLLALNVMWKYMEQGFRNLMALSLGSHGVVSPVETVSWFSVAACKDLVITHSGFKFWMVSCGMPHDITCPDIGLVQSR</sequence>
<name>A0A438G5G3_VITVI</name>
<proteinExistence type="predicted"/>
<dbReference type="PANTHER" id="PTHR35126">
    <property type="entry name" value="SLR0598 PROTEIN"/>
    <property type="match status" value="1"/>
</dbReference>